<keyword evidence="1" id="KW-0732">Signal</keyword>
<dbReference type="AlphaFoldDB" id="A0A9P9EY06"/>
<reference evidence="2" key="1">
    <citation type="journal article" date="2021" name="Nat. Commun.">
        <title>Genetic determinants of endophytism in the Arabidopsis root mycobiome.</title>
        <authorList>
            <person name="Mesny F."/>
            <person name="Miyauchi S."/>
            <person name="Thiergart T."/>
            <person name="Pickel B."/>
            <person name="Atanasova L."/>
            <person name="Karlsson M."/>
            <person name="Huettel B."/>
            <person name="Barry K.W."/>
            <person name="Haridas S."/>
            <person name="Chen C."/>
            <person name="Bauer D."/>
            <person name="Andreopoulos W."/>
            <person name="Pangilinan J."/>
            <person name="LaButti K."/>
            <person name="Riley R."/>
            <person name="Lipzen A."/>
            <person name="Clum A."/>
            <person name="Drula E."/>
            <person name="Henrissat B."/>
            <person name="Kohler A."/>
            <person name="Grigoriev I.V."/>
            <person name="Martin F.M."/>
            <person name="Hacquard S."/>
        </authorList>
    </citation>
    <scope>NUCLEOTIDE SEQUENCE</scope>
    <source>
        <strain evidence="2">MPI-CAGE-AT-0147</strain>
    </source>
</reference>
<evidence type="ECO:0000313" key="3">
    <source>
        <dbReference type="Proteomes" id="UP000738349"/>
    </source>
</evidence>
<proteinExistence type="predicted"/>
<evidence type="ECO:0000256" key="1">
    <source>
        <dbReference type="SAM" id="SignalP"/>
    </source>
</evidence>
<organism evidence="2 3">
    <name type="scientific">Dactylonectria macrodidyma</name>
    <dbReference type="NCBI Taxonomy" id="307937"/>
    <lineage>
        <taxon>Eukaryota</taxon>
        <taxon>Fungi</taxon>
        <taxon>Dikarya</taxon>
        <taxon>Ascomycota</taxon>
        <taxon>Pezizomycotina</taxon>
        <taxon>Sordariomycetes</taxon>
        <taxon>Hypocreomycetidae</taxon>
        <taxon>Hypocreales</taxon>
        <taxon>Nectriaceae</taxon>
        <taxon>Dactylonectria</taxon>
    </lineage>
</organism>
<keyword evidence="3" id="KW-1185">Reference proteome</keyword>
<accession>A0A9P9EY06</accession>
<dbReference type="EMBL" id="JAGMUV010000007">
    <property type="protein sequence ID" value="KAH7148304.1"/>
    <property type="molecule type" value="Genomic_DNA"/>
</dbReference>
<comment type="caution">
    <text evidence="2">The sequence shown here is derived from an EMBL/GenBank/DDBJ whole genome shotgun (WGS) entry which is preliminary data.</text>
</comment>
<name>A0A9P9EY06_9HYPO</name>
<feature type="chain" id="PRO_5040348280" description="Secreted protein" evidence="1">
    <location>
        <begin position="22"/>
        <end position="102"/>
    </location>
</feature>
<feature type="signal peptide" evidence="1">
    <location>
        <begin position="1"/>
        <end position="21"/>
    </location>
</feature>
<evidence type="ECO:0008006" key="4">
    <source>
        <dbReference type="Google" id="ProtNLM"/>
    </source>
</evidence>
<protein>
    <recommendedName>
        <fullName evidence="4">Secreted protein</fullName>
    </recommendedName>
</protein>
<gene>
    <name evidence="2" type="ORF">EDB81DRAFT_459398</name>
</gene>
<sequence length="102" mass="11803">MTNIVLSLFFFFFFFFRLVDNQGETGVGQRTICSVENPKSTRSGRRKKRVKEHPGLSSWSFHFSHFLFNVDGVRLRLGRRLVCATRRNAPHGQGTDRAEALR</sequence>
<evidence type="ECO:0000313" key="2">
    <source>
        <dbReference type="EMBL" id="KAH7148304.1"/>
    </source>
</evidence>
<dbReference type="Proteomes" id="UP000738349">
    <property type="component" value="Unassembled WGS sequence"/>
</dbReference>